<dbReference type="SMART" id="SM00164">
    <property type="entry name" value="TBC"/>
    <property type="match status" value="1"/>
</dbReference>
<comment type="caution">
    <text evidence="2">The sequence shown here is derived from an EMBL/GenBank/DDBJ whole genome shotgun (WGS) entry which is preliminary data.</text>
</comment>
<gene>
    <name evidence="2" type="ORF">ADUPG1_012497</name>
</gene>
<dbReference type="InterPro" id="IPR000195">
    <property type="entry name" value="Rab-GAP-TBC_dom"/>
</dbReference>
<dbReference type="EMBL" id="BQXS01012480">
    <property type="protein sequence ID" value="GKT23679.1"/>
    <property type="molecule type" value="Genomic_DNA"/>
</dbReference>
<dbReference type="PANTHER" id="PTHR47219">
    <property type="entry name" value="RAB GTPASE-ACTIVATING PROTEIN 1-LIKE"/>
    <property type="match status" value="1"/>
</dbReference>
<accession>A0ABQ5K3V4</accession>
<organism evidence="2 3">
    <name type="scientific">Aduncisulcus paluster</name>
    <dbReference type="NCBI Taxonomy" id="2918883"/>
    <lineage>
        <taxon>Eukaryota</taxon>
        <taxon>Metamonada</taxon>
        <taxon>Carpediemonas-like organisms</taxon>
        <taxon>Aduncisulcus</taxon>
    </lineage>
</organism>
<evidence type="ECO:0000313" key="2">
    <source>
        <dbReference type="EMBL" id="GKT23679.1"/>
    </source>
</evidence>
<dbReference type="Gene3D" id="1.10.472.80">
    <property type="entry name" value="Ypt/Rab-GAP domain of gyp1p, domain 3"/>
    <property type="match status" value="1"/>
</dbReference>
<dbReference type="PANTHER" id="PTHR47219:SF9">
    <property type="entry name" value="GTPASE ACTIVATING PROTEIN AND CENTROSOME-ASSOCIATED, ISOFORM B"/>
    <property type="match status" value="1"/>
</dbReference>
<reference evidence="2" key="1">
    <citation type="submission" date="2022-03" db="EMBL/GenBank/DDBJ databases">
        <title>Draft genome sequence of Aduncisulcus paluster, a free-living microaerophilic Fornicata.</title>
        <authorList>
            <person name="Yuyama I."/>
            <person name="Kume K."/>
            <person name="Tamura T."/>
            <person name="Inagaki Y."/>
            <person name="Hashimoto T."/>
        </authorList>
    </citation>
    <scope>NUCLEOTIDE SEQUENCE</scope>
    <source>
        <strain evidence="2">NY0171</strain>
    </source>
</reference>
<dbReference type="Proteomes" id="UP001057375">
    <property type="component" value="Unassembled WGS sequence"/>
</dbReference>
<dbReference type="Pfam" id="PF00566">
    <property type="entry name" value="RabGAP-TBC"/>
    <property type="match status" value="1"/>
</dbReference>
<dbReference type="InterPro" id="IPR035969">
    <property type="entry name" value="Rab-GAP_TBC_sf"/>
</dbReference>
<evidence type="ECO:0000313" key="3">
    <source>
        <dbReference type="Proteomes" id="UP001057375"/>
    </source>
</evidence>
<dbReference type="Gene3D" id="1.10.8.270">
    <property type="entry name" value="putative rabgap domain of human tbc1 domain family member 14 like domains"/>
    <property type="match status" value="1"/>
</dbReference>
<sequence length="315" mass="36082">MESPEIISSFMKVLEVPPSISDEEKKERLIQLKTLVLHHGIPDYTIKDSETPLRQIVWKCLLRTGNGDIQKYLSLVKRGKSSLHDKIKRDTDRTFKSNRVFEEKVPEDKLIRLLNAYVHYKEENDLPGASYVQGMNVVAAPLLFVLPEHDAFFAFVRIVTKHCPTYFMKNLEGVHAGAALVDIILETVDPELFEYLSKHKLIGEIWAFSRLMTFCASQPPLDEALKLWDFFFAFGEHLTVPAVVAQAIIVKKELLESAVPVQILSEQKTVEARQTIRITREIFRKLDQRQQSALALHMIDSDTMEKLLPSSLKKP</sequence>
<protein>
    <recommendedName>
        <fullName evidence="1">Rab-GAP TBC domain-containing protein</fullName>
    </recommendedName>
</protein>
<name>A0ABQ5K3V4_9EUKA</name>
<feature type="domain" description="Rab-GAP TBC" evidence="1">
    <location>
        <begin position="48"/>
        <end position="235"/>
    </location>
</feature>
<dbReference type="InterPro" id="IPR050302">
    <property type="entry name" value="Rab_GAP_TBC_domain"/>
</dbReference>
<proteinExistence type="predicted"/>
<dbReference type="SUPFAM" id="SSF47923">
    <property type="entry name" value="Ypt/Rab-GAP domain of gyp1p"/>
    <property type="match status" value="2"/>
</dbReference>
<evidence type="ECO:0000259" key="1">
    <source>
        <dbReference type="PROSITE" id="PS50086"/>
    </source>
</evidence>
<dbReference type="PROSITE" id="PS50086">
    <property type="entry name" value="TBC_RABGAP"/>
    <property type="match status" value="1"/>
</dbReference>
<keyword evidence="3" id="KW-1185">Reference proteome</keyword>